<reference evidence="16 17" key="1">
    <citation type="submission" date="2020-03" db="EMBL/GenBank/DDBJ databases">
        <authorList>
            <person name="Picone N."/>
        </authorList>
    </citation>
    <scope>NUCLEOTIDE SEQUENCE [LARGE SCALE GENOMIC DNA]</scope>
    <source>
        <strain evidence="16">NSCAC1</strain>
    </source>
</reference>
<dbReference type="EMBL" id="LR778175">
    <property type="protein sequence ID" value="CAB1277324.1"/>
    <property type="molecule type" value="Genomic_DNA"/>
</dbReference>
<comment type="function">
    <text evidence="9">Plays a role in the transport of magnesium and cobalt ions.</text>
</comment>
<evidence type="ECO:0000313" key="17">
    <source>
        <dbReference type="Proteomes" id="UP000516072"/>
    </source>
</evidence>
<dbReference type="AlphaFoldDB" id="A0A7G1QCD8"/>
<evidence type="ECO:0000256" key="3">
    <source>
        <dbReference type="ARBA" id="ARBA00022475"/>
    </source>
</evidence>
<dbReference type="SUPFAM" id="SSF56176">
    <property type="entry name" value="FAD-binding/transporter-associated domain-like"/>
    <property type="match status" value="1"/>
</dbReference>
<gene>
    <name evidence="16" type="ORF">NSCAC_1613</name>
</gene>
<feature type="transmembrane region" description="Helical" evidence="13">
    <location>
        <begin position="96"/>
        <end position="117"/>
    </location>
</feature>
<dbReference type="Gene3D" id="3.30.465.10">
    <property type="match status" value="1"/>
</dbReference>
<keyword evidence="6 12" id="KW-1133">Transmembrane helix</keyword>
<dbReference type="InterPro" id="IPR016169">
    <property type="entry name" value="FAD-bd_PCMH_sub2"/>
</dbReference>
<evidence type="ECO:0000256" key="10">
    <source>
        <dbReference type="ARBA" id="ARBA00040729"/>
    </source>
</evidence>
<dbReference type="Pfam" id="PF03471">
    <property type="entry name" value="CorC_HlyC"/>
    <property type="match status" value="1"/>
</dbReference>
<dbReference type="GO" id="GO:0005886">
    <property type="term" value="C:plasma membrane"/>
    <property type="evidence" value="ECO:0007669"/>
    <property type="project" value="UniProtKB-SubCell"/>
</dbReference>
<dbReference type="FunFam" id="3.10.580.10:FF:000002">
    <property type="entry name" value="Magnesium/cobalt efflux protein CorC"/>
    <property type="match status" value="1"/>
</dbReference>
<dbReference type="SUPFAM" id="SSF54631">
    <property type="entry name" value="CBS-domain pair"/>
    <property type="match status" value="1"/>
</dbReference>
<sequence length="433" mass="48361">MFISILSILFLILLNGLFVAAEFAIISVPRAAIENQSAANNPHALQIQNILKDPIQQDYYFATAQLGITLASLGLGMYGEHKIAHGLIIWFEHFDVFYWITPHTVASALAIAILTYFHIVLGEIIPKTLTLINSEAIALWIIRPMRTAQFIFYPLVVILNRLGSLILKRIGVNRHLANSHYYTPEEIQLIVEESQKSGTINEEAGQIVHELLELGEFTAQEVMTPRVHITGIPLDATVEELAAIVHQSQHTRYPVYEEALDQILGFIHIKDVLHLLCTNTVIERQNIHPLSFIPETATVDSILAAMRRAHTHMVVIIDEYGGTSGLVTIEDLCEEIVGDIEKEEDEAIPYSQDSLLIPGIWRLDKVSEALGLDDEALDHEEVDTLGGLVLHLLGREPIINDTVIYRGIHIKVSALEGHGVKWCVLTPKQDDES</sequence>
<dbReference type="PROSITE" id="PS51846">
    <property type="entry name" value="CNNM"/>
    <property type="match status" value="1"/>
</dbReference>
<name>A0A7G1QCD8_9GAMM</name>
<keyword evidence="5" id="KW-0677">Repeat</keyword>
<evidence type="ECO:0000259" key="15">
    <source>
        <dbReference type="PROSITE" id="PS51846"/>
    </source>
</evidence>
<evidence type="ECO:0000256" key="6">
    <source>
        <dbReference type="ARBA" id="ARBA00022989"/>
    </source>
</evidence>
<dbReference type="SMART" id="SM01091">
    <property type="entry name" value="CorC_HlyC"/>
    <property type="match status" value="1"/>
</dbReference>
<dbReference type="InterPro" id="IPR051676">
    <property type="entry name" value="UPF0053_domain"/>
</dbReference>
<dbReference type="Gene3D" id="3.10.580.10">
    <property type="entry name" value="CBS-domain"/>
    <property type="match status" value="1"/>
</dbReference>
<keyword evidence="3" id="KW-1003">Cell membrane</keyword>
<dbReference type="PROSITE" id="PS51371">
    <property type="entry name" value="CBS"/>
    <property type="match status" value="2"/>
</dbReference>
<evidence type="ECO:0000256" key="12">
    <source>
        <dbReference type="PROSITE-ProRule" id="PRU01193"/>
    </source>
</evidence>
<evidence type="ECO:0000256" key="13">
    <source>
        <dbReference type="SAM" id="Phobius"/>
    </source>
</evidence>
<dbReference type="InterPro" id="IPR036318">
    <property type="entry name" value="FAD-bd_PCMH-like_sf"/>
</dbReference>
<dbReference type="KEGG" id="ntg:NSCAC_1613"/>
<comment type="subcellular location">
    <subcellularLocation>
        <location evidence="1">Cell membrane</location>
        <topology evidence="1">Multi-pass membrane protein</topology>
    </subcellularLocation>
</comment>
<feature type="domain" description="CBS" evidence="14">
    <location>
        <begin position="286"/>
        <end position="346"/>
    </location>
</feature>
<evidence type="ECO:0000256" key="8">
    <source>
        <dbReference type="ARBA" id="ARBA00023136"/>
    </source>
</evidence>
<dbReference type="InterPro" id="IPR044751">
    <property type="entry name" value="Ion_transp-like_CBS"/>
</dbReference>
<dbReference type="RefSeq" id="WP_232085921.1">
    <property type="nucleotide sequence ID" value="NZ_LR778175.1"/>
</dbReference>
<dbReference type="InterPro" id="IPR002550">
    <property type="entry name" value="CNNM"/>
</dbReference>
<protein>
    <recommendedName>
        <fullName evidence="10">Magnesium and cobalt efflux protein CorC</fullName>
    </recommendedName>
</protein>
<evidence type="ECO:0000256" key="1">
    <source>
        <dbReference type="ARBA" id="ARBA00004651"/>
    </source>
</evidence>
<dbReference type="InterPro" id="IPR005170">
    <property type="entry name" value="Transptr-assoc_dom"/>
</dbReference>
<evidence type="ECO:0000256" key="4">
    <source>
        <dbReference type="ARBA" id="ARBA00022692"/>
    </source>
</evidence>
<comment type="similarity">
    <text evidence="2">Belongs to the UPF0053 family.</text>
</comment>
<evidence type="ECO:0000256" key="9">
    <source>
        <dbReference type="ARBA" id="ARBA00037273"/>
    </source>
</evidence>
<dbReference type="Pfam" id="PF01595">
    <property type="entry name" value="CNNM"/>
    <property type="match status" value="1"/>
</dbReference>
<dbReference type="CDD" id="cd04590">
    <property type="entry name" value="CBS_pair_CorC_HlyC_assoc"/>
    <property type="match status" value="1"/>
</dbReference>
<keyword evidence="17" id="KW-1185">Reference proteome</keyword>
<evidence type="ECO:0000256" key="2">
    <source>
        <dbReference type="ARBA" id="ARBA00006337"/>
    </source>
</evidence>
<keyword evidence="4 12" id="KW-0812">Transmembrane</keyword>
<feature type="domain" description="CNNM transmembrane" evidence="15">
    <location>
        <begin position="1"/>
        <end position="204"/>
    </location>
</feature>
<dbReference type="InterPro" id="IPR046342">
    <property type="entry name" value="CBS_dom_sf"/>
</dbReference>
<organism evidence="16 17">
    <name type="scientific">Candidatus Nitrosacidococcus tergens</name>
    <dbReference type="NCBI Taxonomy" id="553981"/>
    <lineage>
        <taxon>Bacteria</taxon>
        <taxon>Pseudomonadati</taxon>
        <taxon>Pseudomonadota</taxon>
        <taxon>Gammaproteobacteria</taxon>
        <taxon>Chromatiales</taxon>
        <taxon>Chromatiaceae</taxon>
        <taxon>Candidatus Nitrosacidococcus</taxon>
    </lineage>
</organism>
<keyword evidence="8 12" id="KW-0472">Membrane</keyword>
<dbReference type="Proteomes" id="UP000516072">
    <property type="component" value="Chromosome"/>
</dbReference>
<feature type="domain" description="CBS" evidence="14">
    <location>
        <begin position="223"/>
        <end position="282"/>
    </location>
</feature>
<dbReference type="GO" id="GO:0050660">
    <property type="term" value="F:flavin adenine dinucleotide binding"/>
    <property type="evidence" value="ECO:0007669"/>
    <property type="project" value="InterPro"/>
</dbReference>
<evidence type="ECO:0000313" key="16">
    <source>
        <dbReference type="EMBL" id="CAB1277324.1"/>
    </source>
</evidence>
<evidence type="ECO:0000256" key="5">
    <source>
        <dbReference type="ARBA" id="ARBA00022737"/>
    </source>
</evidence>
<keyword evidence="7 11" id="KW-0129">CBS domain</keyword>
<evidence type="ECO:0000256" key="7">
    <source>
        <dbReference type="ARBA" id="ARBA00023122"/>
    </source>
</evidence>
<dbReference type="Pfam" id="PF00571">
    <property type="entry name" value="CBS"/>
    <property type="match status" value="2"/>
</dbReference>
<feature type="transmembrane region" description="Helical" evidence="13">
    <location>
        <begin position="59"/>
        <end position="76"/>
    </location>
</feature>
<dbReference type="InterPro" id="IPR000644">
    <property type="entry name" value="CBS_dom"/>
</dbReference>
<evidence type="ECO:0000256" key="11">
    <source>
        <dbReference type="PROSITE-ProRule" id="PRU00703"/>
    </source>
</evidence>
<dbReference type="PANTHER" id="PTHR43099">
    <property type="entry name" value="UPF0053 PROTEIN YRKA"/>
    <property type="match status" value="1"/>
</dbReference>
<dbReference type="PANTHER" id="PTHR43099:SF5">
    <property type="entry name" value="HLYC_CORC FAMILY TRANSPORTER"/>
    <property type="match status" value="1"/>
</dbReference>
<evidence type="ECO:0000259" key="14">
    <source>
        <dbReference type="PROSITE" id="PS51371"/>
    </source>
</evidence>
<proteinExistence type="inferred from homology"/>
<accession>A0A7G1QCD8</accession>